<reference evidence="1" key="1">
    <citation type="journal article" date="2015" name="Nature">
        <title>Complex archaea that bridge the gap between prokaryotes and eukaryotes.</title>
        <authorList>
            <person name="Spang A."/>
            <person name="Saw J.H."/>
            <person name="Jorgensen S.L."/>
            <person name="Zaremba-Niedzwiedzka K."/>
            <person name="Martijn J."/>
            <person name="Lind A.E."/>
            <person name="van Eijk R."/>
            <person name="Schleper C."/>
            <person name="Guy L."/>
            <person name="Ettema T.J."/>
        </authorList>
    </citation>
    <scope>NUCLEOTIDE SEQUENCE</scope>
</reference>
<accession>A0A0F9SG14</accession>
<proteinExistence type="predicted"/>
<sequence>MIRVRFINNDGGGFADDVEVSEGTTLGTLFAQQIPEHSKPENYLIRCNREPASASYVLQNLDKVSITPKKIDGGSIL</sequence>
<name>A0A0F9SG14_9ZZZZ</name>
<gene>
    <name evidence="1" type="ORF">LCGC14_0475860</name>
</gene>
<protein>
    <submittedName>
        <fullName evidence="1">Uncharacterized protein</fullName>
    </submittedName>
</protein>
<dbReference type="EMBL" id="LAZR01000512">
    <property type="protein sequence ID" value="KKN65994.1"/>
    <property type="molecule type" value="Genomic_DNA"/>
</dbReference>
<organism evidence="1">
    <name type="scientific">marine sediment metagenome</name>
    <dbReference type="NCBI Taxonomy" id="412755"/>
    <lineage>
        <taxon>unclassified sequences</taxon>
        <taxon>metagenomes</taxon>
        <taxon>ecological metagenomes</taxon>
    </lineage>
</organism>
<dbReference type="AlphaFoldDB" id="A0A0F9SG14"/>
<evidence type="ECO:0000313" key="1">
    <source>
        <dbReference type="EMBL" id="KKN65994.1"/>
    </source>
</evidence>
<comment type="caution">
    <text evidence="1">The sequence shown here is derived from an EMBL/GenBank/DDBJ whole genome shotgun (WGS) entry which is preliminary data.</text>
</comment>